<dbReference type="Pfam" id="PF18402">
    <property type="entry name" value="Thioredoxin_14"/>
    <property type="match status" value="1"/>
</dbReference>
<dbReference type="InterPro" id="IPR040693">
    <property type="entry name" value="UGGT_TRXL_1"/>
</dbReference>
<evidence type="ECO:0000256" key="8">
    <source>
        <dbReference type="ARBA" id="ARBA00023180"/>
    </source>
</evidence>
<gene>
    <name evidence="16" type="ORF">PAXINDRAFT_180547</name>
</gene>
<evidence type="ECO:0000259" key="11">
    <source>
        <dbReference type="Pfam" id="PF18400"/>
    </source>
</evidence>
<feature type="signal peptide" evidence="10">
    <location>
        <begin position="1"/>
        <end position="18"/>
    </location>
</feature>
<evidence type="ECO:0000259" key="15">
    <source>
        <dbReference type="Pfam" id="PF18404"/>
    </source>
</evidence>
<comment type="similarity">
    <text evidence="4">Belongs to the glycosyltransferase 8 family.</text>
</comment>
<evidence type="ECO:0000256" key="3">
    <source>
        <dbReference type="ARBA" id="ARBA00004922"/>
    </source>
</evidence>
<dbReference type="CDD" id="cd06432">
    <property type="entry name" value="GT8_HUGT1_C_like"/>
    <property type="match status" value="1"/>
</dbReference>
<dbReference type="Proteomes" id="UP000053647">
    <property type="component" value="Unassembled WGS sequence"/>
</dbReference>
<keyword evidence="7" id="KW-0256">Endoplasmic reticulum</keyword>
<name>A0A0C9TZT9_PAXIN</name>
<evidence type="ECO:0000256" key="5">
    <source>
        <dbReference type="ARBA" id="ARBA00022679"/>
    </source>
</evidence>
<evidence type="ECO:0000256" key="10">
    <source>
        <dbReference type="SAM" id="SignalP"/>
    </source>
</evidence>
<dbReference type="Pfam" id="PF18404">
    <property type="entry name" value="Glyco_transf_24"/>
    <property type="match status" value="1"/>
</dbReference>
<dbReference type="Pfam" id="PF18401">
    <property type="entry name" value="Thioredoxin_13"/>
    <property type="match status" value="1"/>
</dbReference>
<keyword evidence="8" id="KW-0325">Glycoprotein</keyword>
<feature type="chain" id="PRO_5002203953" evidence="10">
    <location>
        <begin position="19"/>
        <end position="1506"/>
    </location>
</feature>
<comment type="subcellular location">
    <subcellularLocation>
        <location evidence="2">Endoplasmic reticulum lumen</location>
    </subcellularLocation>
</comment>
<feature type="region of interest" description="Disordered" evidence="9">
    <location>
        <begin position="260"/>
        <end position="283"/>
    </location>
</feature>
<comment type="cofactor">
    <cofactor evidence="1">
        <name>Ca(2+)</name>
        <dbReference type="ChEBI" id="CHEBI:29108"/>
    </cofactor>
</comment>
<feature type="domain" description="UDP-glucose:glycoprotein glucosyltransferase thioredoxin-like" evidence="14">
    <location>
        <begin position="810"/>
        <end position="1002"/>
    </location>
</feature>
<feature type="compositionally biased region" description="Basic and acidic residues" evidence="9">
    <location>
        <begin position="1495"/>
        <end position="1506"/>
    </location>
</feature>
<feature type="domain" description="Glucosyltransferase 24 catalytic" evidence="15">
    <location>
        <begin position="1193"/>
        <end position="1458"/>
    </location>
</feature>
<organism evidence="16 17">
    <name type="scientific">Paxillus involutus ATCC 200175</name>
    <dbReference type="NCBI Taxonomy" id="664439"/>
    <lineage>
        <taxon>Eukaryota</taxon>
        <taxon>Fungi</taxon>
        <taxon>Dikarya</taxon>
        <taxon>Basidiomycota</taxon>
        <taxon>Agaricomycotina</taxon>
        <taxon>Agaricomycetes</taxon>
        <taxon>Agaricomycetidae</taxon>
        <taxon>Boletales</taxon>
        <taxon>Paxilineae</taxon>
        <taxon>Paxillaceae</taxon>
        <taxon>Paxillus</taxon>
    </lineage>
</organism>
<dbReference type="GO" id="GO:0018279">
    <property type="term" value="P:protein N-linked glycosylation via asparagine"/>
    <property type="evidence" value="ECO:0007669"/>
    <property type="project" value="TreeGrafter"/>
</dbReference>
<dbReference type="SUPFAM" id="SSF53448">
    <property type="entry name" value="Nucleotide-diphospho-sugar transferases"/>
    <property type="match status" value="1"/>
</dbReference>
<reference evidence="17" key="2">
    <citation type="submission" date="2015-01" db="EMBL/GenBank/DDBJ databases">
        <title>Evolutionary Origins and Diversification of the Mycorrhizal Mutualists.</title>
        <authorList>
            <consortium name="DOE Joint Genome Institute"/>
            <consortium name="Mycorrhizal Genomics Consortium"/>
            <person name="Kohler A."/>
            <person name="Kuo A."/>
            <person name="Nagy L.G."/>
            <person name="Floudas D."/>
            <person name="Copeland A."/>
            <person name="Barry K.W."/>
            <person name="Cichocki N."/>
            <person name="Veneault-Fourrey C."/>
            <person name="LaButti K."/>
            <person name="Lindquist E.A."/>
            <person name="Lipzen A."/>
            <person name="Lundell T."/>
            <person name="Morin E."/>
            <person name="Murat C."/>
            <person name="Riley R."/>
            <person name="Ohm R."/>
            <person name="Sun H."/>
            <person name="Tunlid A."/>
            <person name="Henrissat B."/>
            <person name="Grigoriev I.V."/>
            <person name="Hibbett D.S."/>
            <person name="Martin F."/>
        </authorList>
    </citation>
    <scope>NUCLEOTIDE SEQUENCE [LARGE SCALE GENOMIC DNA]</scope>
    <source>
        <strain evidence="17">ATCC 200175</strain>
    </source>
</reference>
<evidence type="ECO:0000256" key="4">
    <source>
        <dbReference type="ARBA" id="ARBA00006351"/>
    </source>
</evidence>
<dbReference type="OrthoDB" id="27683at2759"/>
<feature type="domain" description="UGGT thioredoxin-like" evidence="13">
    <location>
        <begin position="509"/>
        <end position="768"/>
    </location>
</feature>
<evidence type="ECO:0000313" key="16">
    <source>
        <dbReference type="EMBL" id="KIJ15968.1"/>
    </source>
</evidence>
<protein>
    <submittedName>
        <fullName evidence="16">Unplaced genomic scaffold PAXINscaffold_13, whole genome shotgun sequence</fullName>
    </submittedName>
</protein>
<evidence type="ECO:0000259" key="14">
    <source>
        <dbReference type="Pfam" id="PF18403"/>
    </source>
</evidence>
<dbReference type="InterPro" id="IPR009448">
    <property type="entry name" value="UDP-g_GGtrans"/>
</dbReference>
<dbReference type="Gene3D" id="3.90.550.10">
    <property type="entry name" value="Spore Coat Polysaccharide Biosynthesis Protein SpsA, Chain A"/>
    <property type="match status" value="1"/>
</dbReference>
<dbReference type="GO" id="GO:0036503">
    <property type="term" value="P:ERAD pathway"/>
    <property type="evidence" value="ECO:0007669"/>
    <property type="project" value="TreeGrafter"/>
</dbReference>
<evidence type="ECO:0000256" key="1">
    <source>
        <dbReference type="ARBA" id="ARBA00001913"/>
    </source>
</evidence>
<dbReference type="InterPro" id="IPR029044">
    <property type="entry name" value="Nucleotide-diphossugar_trans"/>
</dbReference>
<dbReference type="InterPro" id="IPR040694">
    <property type="entry name" value="UGGT_TRXL_2"/>
</dbReference>
<feature type="region of interest" description="Disordered" evidence="9">
    <location>
        <begin position="1475"/>
        <end position="1506"/>
    </location>
</feature>
<keyword evidence="17" id="KW-1185">Reference proteome</keyword>
<feature type="domain" description="UGGT thioredoxin-like" evidence="12">
    <location>
        <begin position="310"/>
        <end position="460"/>
    </location>
</feature>
<dbReference type="GO" id="GO:0051082">
    <property type="term" value="F:unfolded protein binding"/>
    <property type="evidence" value="ECO:0007669"/>
    <property type="project" value="TreeGrafter"/>
</dbReference>
<evidence type="ECO:0000256" key="2">
    <source>
        <dbReference type="ARBA" id="ARBA00004319"/>
    </source>
</evidence>
<dbReference type="PANTHER" id="PTHR11226">
    <property type="entry name" value="UDP-GLUCOSE GLYCOPROTEIN:GLUCOSYLTRANSFERASE"/>
    <property type="match status" value="1"/>
</dbReference>
<feature type="domain" description="UGGT thioredoxin-like" evidence="11">
    <location>
        <begin position="43"/>
        <end position="223"/>
    </location>
</feature>
<dbReference type="EMBL" id="KN819335">
    <property type="protein sequence ID" value="KIJ15968.1"/>
    <property type="molecule type" value="Genomic_DNA"/>
</dbReference>
<evidence type="ECO:0000313" key="17">
    <source>
        <dbReference type="Proteomes" id="UP000053647"/>
    </source>
</evidence>
<evidence type="ECO:0000256" key="7">
    <source>
        <dbReference type="ARBA" id="ARBA00022824"/>
    </source>
</evidence>
<dbReference type="InterPro" id="IPR040497">
    <property type="entry name" value="Glyco_transf_24"/>
</dbReference>
<feature type="compositionally biased region" description="Polar residues" evidence="9">
    <location>
        <begin position="1475"/>
        <end position="1490"/>
    </location>
</feature>
<evidence type="ECO:0000256" key="6">
    <source>
        <dbReference type="ARBA" id="ARBA00022729"/>
    </source>
</evidence>
<dbReference type="PANTHER" id="PTHR11226:SF0">
    <property type="entry name" value="UDP-GLUCOSE:GLYCOPROTEIN GLUCOSYLTRANSFERASE"/>
    <property type="match status" value="1"/>
</dbReference>
<keyword evidence="6 10" id="KW-0732">Signal</keyword>
<proteinExistence type="inferred from homology"/>
<dbReference type="HOGENOM" id="CLU_002668_1_0_1"/>
<dbReference type="Pfam" id="PF18400">
    <property type="entry name" value="Thioredoxin_12"/>
    <property type="match status" value="1"/>
</dbReference>
<evidence type="ECO:0000259" key="12">
    <source>
        <dbReference type="Pfam" id="PF18401"/>
    </source>
</evidence>
<dbReference type="InterPro" id="IPR040525">
    <property type="entry name" value="UGGT_TRXL_4"/>
</dbReference>
<reference evidence="16 17" key="1">
    <citation type="submission" date="2014-06" db="EMBL/GenBank/DDBJ databases">
        <authorList>
            <consortium name="DOE Joint Genome Institute"/>
            <person name="Kuo A."/>
            <person name="Kohler A."/>
            <person name="Nagy L.G."/>
            <person name="Floudas D."/>
            <person name="Copeland A."/>
            <person name="Barry K.W."/>
            <person name="Cichocki N."/>
            <person name="Veneault-Fourrey C."/>
            <person name="LaButti K."/>
            <person name="Lindquist E.A."/>
            <person name="Lipzen A."/>
            <person name="Lundell T."/>
            <person name="Morin E."/>
            <person name="Murat C."/>
            <person name="Sun H."/>
            <person name="Tunlid A."/>
            <person name="Henrissat B."/>
            <person name="Grigoriev I.V."/>
            <person name="Hibbett D.S."/>
            <person name="Martin F."/>
            <person name="Nordberg H.P."/>
            <person name="Cantor M.N."/>
            <person name="Hua S.X."/>
        </authorList>
    </citation>
    <scope>NUCLEOTIDE SEQUENCE [LARGE SCALE GENOMIC DNA]</scope>
    <source>
        <strain evidence="16 17">ATCC 200175</strain>
    </source>
</reference>
<comment type="pathway">
    <text evidence="3">Protein modification; protein glycosylation.</text>
</comment>
<evidence type="ECO:0000259" key="13">
    <source>
        <dbReference type="Pfam" id="PF18402"/>
    </source>
</evidence>
<sequence length="1506" mass="168192">MALALPCVLFALTGGVLSAFNVHGASPPVAVSLRSSFSGSDPLLEAFETVAMEEPSVLFPLLSAFSLPEKPLTPQNVHEAVFDIASTHLDGPALASARVLLALHAASPRLAASAEYYDSHIANLTDSHKLRSPECASWVDWYGHIVCDADTLLQLASSENNTLATTRPKRLPLDHVHQVTASLEEPRYTALHFADPTAPSFSSLHGALLSLEPKVEYVLRWAKGTVEKGETELSSYLSGYGVALDLKKMDYLVLDDRDQHQGDSAAHDTSSGDNVEDADKRPSSEEIISCVFDSLPYIDEEAEARARTGEPLSSEEIANLGLKAIQFMMSFSSRPQAGPLYIHQCWDNHHQVPFPAVDLFSTLSTSFPLYATSLARKIKVLDELRDEVHENWAKAAPGVNMVWVNGRVINENEGSAGSIFGLLRTLQRERGLVKSLVDLGLTSSQAIELLMYPAHSATQNPSIPLETPRKGTTRGSAKAFVVQDDGVEIAEKKTFAISPKFTEFLDGLIDASDRQEGGGVVLYWNDLEEDQRYAAFSPSLQGLLRVHTMSLFSPMLRIRLNLVNVIFVLDLSETRSLSLLGSLSETFVARGFPVRWGFIPDFQGDSLKMARLVYYLKQKYGRDRMMAFIQGISHTHAERRLSSLSWQIVHETFNTLSAGDDFAAIARGDVPIIHEATGEDVLVRAQRYARRLGVGLQGATGKGHAFVNGRYFPVDDNLFRQMSTEVMAQLQILQEMVYTGEIMDTDASLMSTFFYDLPSTFSRRNPYIFVKSAPGGGHLLDAMGLRMFNLPELFSKAGFEEKDGSFILPSDSDALPITMYVIADFDSPEGLELAKEALRFVTNSVRTRVTFIHGPGEMTTGVVSTFISTLVHSGRLSEVPPSRMLEVLADRLDEQLGAFKDELMAGKQLTNAKLFRILQTNRLVARELGLKPGQRCILVNGRLVGPFESGSDFDAEDFEMLEGFEIKQRVGRVMEAIDAVLDGGDALDVFRRAHLVSMASSIIYADQQPDPSEAGLFDSAPKPRTQNYRSLSAGYTWVSHSVTLQRVHASRLAHPFSPCQVSERAEGIKWVGCLQFTSVSFDNEVVECKDRLNATRPFFGGKLTKLDVVEIIEGFTRAHKPRWWDVHAQVRYDFEPKRGHQSQVYCKWHLSNGPDHCSDMESFVSKMSSLFKSRDEDKDVEVIKKQADGQADINIFTVASGLLYERFASIMIQSVLRNTKSSVKFWFIENFLSPSFLEFIPHMAEEYGFQYELVTYKWPSWLRAQKEKQRIIWAYKILFLDVLFPMDLKKVIFVDADQIVRADLKELVDLDLHGAPYGYTPMGDDNHEMEGFRFWKTGYWHDFLAGKPYHISALYVVDLVRFRQMAAGDILRGSYQMLSADPNSLANLDQDLPNNLQRDVPIHSLHEDWLWCETWCSKDRLHRAKTIDLCQNPLTKEPKLSRARQIPEWEEYDNEIAQFARKLAAEGKIHSSVATADSNILAGSNSNVQPGASGEAKDSSLSHDEL</sequence>
<dbReference type="InterPro" id="IPR040692">
    <property type="entry name" value="UGGT_TRXL_3"/>
</dbReference>
<evidence type="ECO:0000256" key="9">
    <source>
        <dbReference type="SAM" id="MobiDB-lite"/>
    </source>
</evidence>
<dbReference type="FunFam" id="3.90.550.10:FF:000065">
    <property type="entry name" value="UDP-glucose:glycoprotein glucosyltransferase, putative"/>
    <property type="match status" value="1"/>
</dbReference>
<keyword evidence="5" id="KW-0808">Transferase</keyword>
<accession>A0A0C9TZT9</accession>
<dbReference type="GO" id="GO:0003980">
    <property type="term" value="F:UDP-glucose:glycoprotein glucosyltransferase activity"/>
    <property type="evidence" value="ECO:0007669"/>
    <property type="project" value="InterPro"/>
</dbReference>
<dbReference type="GO" id="GO:0005788">
    <property type="term" value="C:endoplasmic reticulum lumen"/>
    <property type="evidence" value="ECO:0007669"/>
    <property type="project" value="UniProtKB-SubCell"/>
</dbReference>
<dbReference type="UniPathway" id="UPA00378"/>
<dbReference type="Pfam" id="PF18403">
    <property type="entry name" value="Thioredoxin_15"/>
    <property type="match status" value="1"/>
</dbReference>